<evidence type="ECO:0000256" key="6">
    <source>
        <dbReference type="ARBA" id="ARBA00032681"/>
    </source>
</evidence>
<dbReference type="SUPFAM" id="SSF52833">
    <property type="entry name" value="Thioredoxin-like"/>
    <property type="match status" value="1"/>
</dbReference>
<evidence type="ECO:0000259" key="9">
    <source>
        <dbReference type="PROSITE" id="PS50404"/>
    </source>
</evidence>
<dbReference type="SFLD" id="SFLDS00019">
    <property type="entry name" value="Glutathione_Transferase_(cytos"/>
    <property type="match status" value="1"/>
</dbReference>
<dbReference type="PROSITE" id="PS50405">
    <property type="entry name" value="GST_CTER"/>
    <property type="match status" value="1"/>
</dbReference>
<dbReference type="InterPro" id="IPR010987">
    <property type="entry name" value="Glutathione-S-Trfase_C-like"/>
</dbReference>
<dbReference type="EMBL" id="JALJOV010000967">
    <property type="protein sequence ID" value="KAK9857571.1"/>
    <property type="molecule type" value="Genomic_DNA"/>
</dbReference>
<evidence type="ECO:0000259" key="10">
    <source>
        <dbReference type="PROSITE" id="PS50405"/>
    </source>
</evidence>
<keyword evidence="12" id="KW-1185">Reference proteome</keyword>
<evidence type="ECO:0000256" key="5">
    <source>
        <dbReference type="ARBA" id="ARBA00032186"/>
    </source>
</evidence>
<dbReference type="InterPro" id="IPR005442">
    <property type="entry name" value="GST_omega"/>
</dbReference>
<dbReference type="GO" id="GO:0050610">
    <property type="term" value="F:methylarsonate reductase activity"/>
    <property type="evidence" value="ECO:0007669"/>
    <property type="project" value="UniProtKB-EC"/>
</dbReference>
<evidence type="ECO:0000256" key="2">
    <source>
        <dbReference type="ARBA" id="ARBA00012436"/>
    </source>
</evidence>
<evidence type="ECO:0000313" key="11">
    <source>
        <dbReference type="EMBL" id="KAK9857571.1"/>
    </source>
</evidence>
<dbReference type="InterPro" id="IPR036249">
    <property type="entry name" value="Thioredoxin-like_sf"/>
</dbReference>
<dbReference type="InterPro" id="IPR036282">
    <property type="entry name" value="Glutathione-S-Trfase_C_sf"/>
</dbReference>
<dbReference type="GO" id="GO:0005737">
    <property type="term" value="C:cytoplasm"/>
    <property type="evidence" value="ECO:0007669"/>
    <property type="project" value="InterPro"/>
</dbReference>
<dbReference type="PRINTS" id="PR01625">
    <property type="entry name" value="GSTRNSFRASEO"/>
</dbReference>
<gene>
    <name evidence="11" type="ORF">WJX84_002233</name>
</gene>
<dbReference type="Gene3D" id="1.20.1050.10">
    <property type="match status" value="1"/>
</dbReference>
<protein>
    <recommendedName>
        <fullName evidence="5">Glutathione-dependent dehydroascorbate reductase</fullName>
        <ecNumber evidence="3">1.20.4.2</ecNumber>
        <ecNumber evidence="2">1.8.5.1</ecNumber>
    </recommendedName>
    <alternativeName>
        <fullName evidence="6">Monomethylarsonic acid reductase</fullName>
    </alternativeName>
</protein>
<dbReference type="PANTHER" id="PTHR43968">
    <property type="match status" value="1"/>
</dbReference>
<dbReference type="InterPro" id="IPR040079">
    <property type="entry name" value="Glutathione_S-Trfase"/>
</dbReference>
<sequence>MAGPVIKEKLLFVSSWFCPFAQRTWLALNEKRVDYEYYEMSLKDPTTNQWYQLGEKPKWFLDLNPLGKVPVLAYKEGDETHCVYESLICNEFLEEYSPKEQPLLPDHPVAKAKSRIIIDSFSSKFVPLFYRILLRQDKESQKEAAEGMLAELRQLEQKIDPEGPFFQGKQMTLVDCALLPWFLRMSILQHYRNFAIPEDCPHLVRWTQDMEQLPAVKETQKAPEGGSSYDEQLLFHYQRYADASAKSTSARDFK</sequence>
<name>A0AAW1SVC8_9CHLO</name>
<dbReference type="InterPro" id="IPR004045">
    <property type="entry name" value="Glutathione_S-Trfase_N"/>
</dbReference>
<comment type="catalytic activity">
    <reaction evidence="7">
        <text>methylarsonate + 2 glutathione + H(+) = methylarsonous acid + glutathione disulfide + H2O</text>
        <dbReference type="Rhea" id="RHEA:15969"/>
        <dbReference type="ChEBI" id="CHEBI:15377"/>
        <dbReference type="ChEBI" id="CHEBI:15378"/>
        <dbReference type="ChEBI" id="CHEBI:17826"/>
        <dbReference type="ChEBI" id="CHEBI:33409"/>
        <dbReference type="ChEBI" id="CHEBI:57925"/>
        <dbReference type="ChEBI" id="CHEBI:58297"/>
        <dbReference type="EC" id="1.20.4.2"/>
    </reaction>
</comment>
<dbReference type="SUPFAM" id="SSF47616">
    <property type="entry name" value="GST C-terminal domain-like"/>
    <property type="match status" value="1"/>
</dbReference>
<dbReference type="Pfam" id="PF13409">
    <property type="entry name" value="GST_N_2"/>
    <property type="match status" value="1"/>
</dbReference>
<proteinExistence type="inferred from homology"/>
<accession>A0AAW1SVC8</accession>
<feature type="domain" description="GST C-terminal" evidence="10">
    <location>
        <begin position="107"/>
        <end position="233"/>
    </location>
</feature>
<dbReference type="Proteomes" id="UP001485043">
    <property type="component" value="Unassembled WGS sequence"/>
</dbReference>
<keyword evidence="4" id="KW-0560">Oxidoreductase</keyword>
<feature type="domain" description="GST N-terminal" evidence="9">
    <location>
        <begin position="8"/>
        <end position="101"/>
    </location>
</feature>
<evidence type="ECO:0000256" key="1">
    <source>
        <dbReference type="ARBA" id="ARBA00011067"/>
    </source>
</evidence>
<dbReference type="Pfam" id="PF00043">
    <property type="entry name" value="GST_C"/>
    <property type="match status" value="1"/>
</dbReference>
<dbReference type="Gene3D" id="3.40.30.10">
    <property type="entry name" value="Glutaredoxin"/>
    <property type="match status" value="1"/>
</dbReference>
<dbReference type="GO" id="GO:0004364">
    <property type="term" value="F:glutathione transferase activity"/>
    <property type="evidence" value="ECO:0007669"/>
    <property type="project" value="InterPro"/>
</dbReference>
<dbReference type="EC" id="1.20.4.2" evidence="3"/>
<comment type="similarity">
    <text evidence="1">Belongs to the GST superfamily. Omega family.</text>
</comment>
<dbReference type="InterPro" id="IPR004046">
    <property type="entry name" value="GST_C"/>
</dbReference>
<evidence type="ECO:0000256" key="7">
    <source>
        <dbReference type="ARBA" id="ARBA00048353"/>
    </source>
</evidence>
<dbReference type="EC" id="1.8.5.1" evidence="2"/>
<dbReference type="PROSITE" id="PS50404">
    <property type="entry name" value="GST_NTER"/>
    <property type="match status" value="1"/>
</dbReference>
<dbReference type="FunFam" id="1.20.1050.10:FF:000009">
    <property type="entry name" value="Glutathione S-transferase omega-1"/>
    <property type="match status" value="1"/>
</dbReference>
<evidence type="ECO:0000313" key="12">
    <source>
        <dbReference type="Proteomes" id="UP001485043"/>
    </source>
</evidence>
<reference evidence="11 12" key="1">
    <citation type="journal article" date="2024" name="Nat. Commun.">
        <title>Phylogenomics reveals the evolutionary origins of lichenization in chlorophyte algae.</title>
        <authorList>
            <person name="Puginier C."/>
            <person name="Libourel C."/>
            <person name="Otte J."/>
            <person name="Skaloud P."/>
            <person name="Haon M."/>
            <person name="Grisel S."/>
            <person name="Petersen M."/>
            <person name="Berrin J.G."/>
            <person name="Delaux P.M."/>
            <person name="Dal Grande F."/>
            <person name="Keller J."/>
        </authorList>
    </citation>
    <scope>NUCLEOTIDE SEQUENCE [LARGE SCALE GENOMIC DNA]</scope>
    <source>
        <strain evidence="11 12">SAG 2523</strain>
    </source>
</reference>
<dbReference type="GO" id="GO:0045174">
    <property type="term" value="F:glutathione dehydrogenase (ascorbate) activity"/>
    <property type="evidence" value="ECO:0007669"/>
    <property type="project" value="UniProtKB-EC"/>
</dbReference>
<organism evidence="11 12">
    <name type="scientific">Apatococcus fuscideae</name>
    <dbReference type="NCBI Taxonomy" id="2026836"/>
    <lineage>
        <taxon>Eukaryota</taxon>
        <taxon>Viridiplantae</taxon>
        <taxon>Chlorophyta</taxon>
        <taxon>core chlorophytes</taxon>
        <taxon>Trebouxiophyceae</taxon>
        <taxon>Chlorellales</taxon>
        <taxon>Chlorellaceae</taxon>
        <taxon>Apatococcus</taxon>
    </lineage>
</organism>
<dbReference type="AlphaFoldDB" id="A0AAW1SVC8"/>
<dbReference type="InterPro" id="IPR050983">
    <property type="entry name" value="GST_Omega/HSP26"/>
</dbReference>
<comment type="caution">
    <text evidence="11">The sequence shown here is derived from an EMBL/GenBank/DDBJ whole genome shotgun (WGS) entry which is preliminary data.</text>
</comment>
<evidence type="ECO:0000256" key="4">
    <source>
        <dbReference type="ARBA" id="ARBA00023002"/>
    </source>
</evidence>
<comment type="catalytic activity">
    <reaction evidence="8">
        <text>L-dehydroascorbate + 2 glutathione = glutathione disulfide + L-ascorbate</text>
        <dbReference type="Rhea" id="RHEA:24424"/>
        <dbReference type="ChEBI" id="CHEBI:38290"/>
        <dbReference type="ChEBI" id="CHEBI:57925"/>
        <dbReference type="ChEBI" id="CHEBI:58297"/>
        <dbReference type="ChEBI" id="CHEBI:58539"/>
        <dbReference type="EC" id="1.8.5.1"/>
    </reaction>
</comment>
<dbReference type="SFLD" id="SFLDG00358">
    <property type="entry name" value="Main_(cytGST)"/>
    <property type="match status" value="1"/>
</dbReference>
<evidence type="ECO:0000256" key="3">
    <source>
        <dbReference type="ARBA" id="ARBA00013060"/>
    </source>
</evidence>
<evidence type="ECO:0000256" key="8">
    <source>
        <dbReference type="ARBA" id="ARBA00049544"/>
    </source>
</evidence>
<dbReference type="PANTHER" id="PTHR43968:SF6">
    <property type="entry name" value="GLUTATHIONE S-TRANSFERASE OMEGA"/>
    <property type="match status" value="1"/>
</dbReference>